<dbReference type="PANTHER" id="PTHR30217:SF10">
    <property type="entry name" value="23S RRNA 5-HYDROXYCYTIDINE C2501 SYNTHASE"/>
    <property type="match status" value="1"/>
</dbReference>
<dbReference type="RefSeq" id="WP_301197406.1">
    <property type="nucleotide sequence ID" value="NZ_JAPDPI010000001.1"/>
</dbReference>
<name>A0AAE3MA82_9BACT</name>
<reference evidence="1" key="1">
    <citation type="submission" date="2022-10" db="EMBL/GenBank/DDBJ databases">
        <authorList>
            <person name="Yu W.X."/>
        </authorList>
    </citation>
    <scope>NUCLEOTIDE SEQUENCE</scope>
    <source>
        <strain evidence="1">D04</strain>
    </source>
</reference>
<evidence type="ECO:0000313" key="2">
    <source>
        <dbReference type="Proteomes" id="UP001207408"/>
    </source>
</evidence>
<dbReference type="InterPro" id="IPR001539">
    <property type="entry name" value="Peptidase_U32"/>
</dbReference>
<dbReference type="AlphaFoldDB" id="A0AAE3MA82"/>
<dbReference type="Pfam" id="PF01136">
    <property type="entry name" value="Peptidase_U32"/>
    <property type="match status" value="1"/>
</dbReference>
<dbReference type="InterPro" id="IPR051454">
    <property type="entry name" value="RNA/ubiquinone_mod_enzymes"/>
</dbReference>
<proteinExistence type="predicted"/>
<comment type="caution">
    <text evidence="1">The sequence shown here is derived from an EMBL/GenBank/DDBJ whole genome shotgun (WGS) entry which is preliminary data.</text>
</comment>
<accession>A0AAE3MA82</accession>
<protein>
    <submittedName>
        <fullName evidence="1">U32 family peptidase</fullName>
    </submittedName>
</protein>
<evidence type="ECO:0000313" key="1">
    <source>
        <dbReference type="EMBL" id="MCW3804183.1"/>
    </source>
</evidence>
<gene>
    <name evidence="1" type="ORF">OM074_01030</name>
</gene>
<organism evidence="1 2">
    <name type="scientific">Plebeiibacterium marinum</name>
    <dbReference type="NCBI Taxonomy" id="2992111"/>
    <lineage>
        <taxon>Bacteria</taxon>
        <taxon>Pseudomonadati</taxon>
        <taxon>Bacteroidota</taxon>
        <taxon>Bacteroidia</taxon>
        <taxon>Marinilabiliales</taxon>
        <taxon>Marinilabiliaceae</taxon>
        <taxon>Plebeiibacterium</taxon>
    </lineage>
</organism>
<dbReference type="EMBL" id="JAPDPI010000001">
    <property type="protein sequence ID" value="MCW3804183.1"/>
    <property type="molecule type" value="Genomic_DNA"/>
</dbReference>
<keyword evidence="2" id="KW-1185">Reference proteome</keyword>
<dbReference type="Proteomes" id="UP001207408">
    <property type="component" value="Unassembled WGS sequence"/>
</dbReference>
<sequence>MDFKPELLIPAGNIEAFHAAIEGGADAIFLGLKQFNARGRAVNFSNAQLVTMLDVAGKKGVKIYVTLNTVIKNAEIPELLDVLNFLSQTKVNAVIIQDWGVWYLAKKFFPKLTIHASTQMANHNSMGANFSKKNGIERVIMARELTHPELETIMQNSQSEVEIFVHGALCYSFSGLCLFSSYLGGKGANRGQCTQPCRRVFNDAGKEHAIFSLKDNQQISLVPDFAKIKVASLKIEGRMKSAAYVYRVAQAYRMAIDDHSKIEEAEEMLKWDFGREKTDYFMGGKVRGSISEKTNNGVYVGRVNALSACGFVVSTQHQFEKGQQLRVVNKVGDSVSVKVKEFVDSEAGVEIITDKQIVKGNDVYLIGLPSKNFSSKFEVLKKENTKPISGAYKRKIRQDIQIKNQQSSRPEFFVRIDNLEWLRKLRVDDFKGIFLDLPKQEWRNIPFDSPFFKKNLQRFYIEIPGFISENHLKQMQQNIKWLIRKGLKNFVVSHLSQIELFPKGVNVVTNERVYIYNDAAIRGIKSLGVKQVTYPVENDYENLKKGTSRDGIVPMYANPELFFARMPVDVYDKEDEFKDNTDKEFKRFVRNGMTSVYSKTPVALMQYSKTLLNDGFFRFLFDLRTESPSKHLPVKLFKKFKASEQLQPSTTFNFKRGLS</sequence>
<dbReference type="PANTHER" id="PTHR30217">
    <property type="entry name" value="PEPTIDASE U32 FAMILY"/>
    <property type="match status" value="1"/>
</dbReference>